<dbReference type="Proteomes" id="UP000036681">
    <property type="component" value="Unplaced"/>
</dbReference>
<feature type="compositionally biased region" description="Basic residues" evidence="3">
    <location>
        <begin position="623"/>
        <end position="633"/>
    </location>
</feature>
<evidence type="ECO:0000256" key="2">
    <source>
        <dbReference type="ARBA" id="ARBA00022737"/>
    </source>
</evidence>
<evidence type="ECO:0000313" key="6">
    <source>
        <dbReference type="Proteomes" id="UP000036681"/>
    </source>
</evidence>
<evidence type="ECO:0000256" key="4">
    <source>
        <dbReference type="SAM" id="Phobius"/>
    </source>
</evidence>
<dbReference type="InterPro" id="IPR032675">
    <property type="entry name" value="LRR_dom_sf"/>
</dbReference>
<keyword evidence="4" id="KW-0812">Transmembrane</keyword>
<reference evidence="7" key="1">
    <citation type="submission" date="2023-03" db="UniProtKB">
        <authorList>
            <consortium name="WormBaseParasite"/>
        </authorList>
    </citation>
    <scope>IDENTIFICATION</scope>
</reference>
<feature type="transmembrane region" description="Helical" evidence="4">
    <location>
        <begin position="652"/>
        <end position="676"/>
    </location>
</feature>
<dbReference type="InterPro" id="IPR001611">
    <property type="entry name" value="Leu-rich_rpt"/>
</dbReference>
<protein>
    <submittedName>
        <fullName evidence="7">Uncharacterized protein</fullName>
    </submittedName>
</protein>
<dbReference type="Pfam" id="PF13855">
    <property type="entry name" value="LRR_8"/>
    <property type="match status" value="1"/>
</dbReference>
<proteinExistence type="predicted"/>
<feature type="chain" id="PRO_5039896699" evidence="5">
    <location>
        <begin position="23"/>
        <end position="697"/>
    </location>
</feature>
<accession>A0A9J2PIC7</accession>
<evidence type="ECO:0000256" key="1">
    <source>
        <dbReference type="ARBA" id="ARBA00022614"/>
    </source>
</evidence>
<dbReference type="WBParaSite" id="ALUE_0000906901-mRNA-1">
    <property type="protein sequence ID" value="ALUE_0000906901-mRNA-1"/>
    <property type="gene ID" value="ALUE_0000906901"/>
</dbReference>
<dbReference type="InterPro" id="IPR003591">
    <property type="entry name" value="Leu-rich_rpt_typical-subtyp"/>
</dbReference>
<keyword evidence="6" id="KW-1185">Reference proteome</keyword>
<keyword evidence="5" id="KW-0732">Signal</keyword>
<name>A0A9J2PIC7_ASCLU</name>
<dbReference type="AlphaFoldDB" id="A0A9J2PIC7"/>
<organism evidence="6 7">
    <name type="scientific">Ascaris lumbricoides</name>
    <name type="common">Giant roundworm</name>
    <dbReference type="NCBI Taxonomy" id="6252"/>
    <lineage>
        <taxon>Eukaryota</taxon>
        <taxon>Metazoa</taxon>
        <taxon>Ecdysozoa</taxon>
        <taxon>Nematoda</taxon>
        <taxon>Chromadorea</taxon>
        <taxon>Rhabditida</taxon>
        <taxon>Spirurina</taxon>
        <taxon>Ascaridomorpha</taxon>
        <taxon>Ascaridoidea</taxon>
        <taxon>Ascarididae</taxon>
        <taxon>Ascaris</taxon>
    </lineage>
</organism>
<dbReference type="InterPro" id="IPR050333">
    <property type="entry name" value="SLRP"/>
</dbReference>
<keyword evidence="1" id="KW-0433">Leucine-rich repeat</keyword>
<dbReference type="Gene3D" id="3.80.10.10">
    <property type="entry name" value="Ribonuclease Inhibitor"/>
    <property type="match status" value="2"/>
</dbReference>
<dbReference type="SUPFAM" id="SSF52058">
    <property type="entry name" value="L domain-like"/>
    <property type="match status" value="1"/>
</dbReference>
<dbReference type="SMART" id="SM00369">
    <property type="entry name" value="LRR_TYP"/>
    <property type="match status" value="5"/>
</dbReference>
<keyword evidence="4" id="KW-0472">Membrane</keyword>
<feature type="signal peptide" evidence="5">
    <location>
        <begin position="1"/>
        <end position="22"/>
    </location>
</feature>
<dbReference type="PANTHER" id="PTHR45712:SF22">
    <property type="entry name" value="INSULIN-LIKE GROWTH FACTOR-BINDING PROTEIN COMPLEX ACID LABILE SUBUNIT"/>
    <property type="match status" value="1"/>
</dbReference>
<keyword evidence="4" id="KW-1133">Transmembrane helix</keyword>
<evidence type="ECO:0000313" key="7">
    <source>
        <dbReference type="WBParaSite" id="ALUE_0000906901-mRNA-1"/>
    </source>
</evidence>
<keyword evidence="2" id="KW-0677">Repeat</keyword>
<evidence type="ECO:0000256" key="5">
    <source>
        <dbReference type="SAM" id="SignalP"/>
    </source>
</evidence>
<dbReference type="PANTHER" id="PTHR45712">
    <property type="entry name" value="AGAP008170-PA"/>
    <property type="match status" value="1"/>
</dbReference>
<evidence type="ECO:0000256" key="3">
    <source>
        <dbReference type="SAM" id="MobiDB-lite"/>
    </source>
</evidence>
<sequence length="697" mass="80421">MYTLKSIVFIVVFLIVLNETNTSNGIDRTLCRAIHAQGYGINLVCCSSASSLDLNCQYRALCRNNKCHCHLTVSENLNCTVLQTKQLYIWRDHSKPPDEPFECMRPNFPNRDTEYSVKMHHFDRRYGAALLYGLSHYNVTSLSLVLNNDNHLSDLDLSVYFPNVHTLHIELQESSEEFNGWNIFGMMTSLRTLKIINVNFEFGDVVSNAPPWVENLRRLHIENSSLSQLPKWLPLAERLTRLIVKGTNIDSVITISLMRSLISAKLCQNKIKDLTRIAFTCDHMQELDLSANLMQHMPHLIIVGLFQIEKFARHTFSQCSNLRILDLRQNPLKALPYRGLQMNTKLKWLRLSQTQIQMLSADHFIGLTSLRTLSLSDTPLETVDSFAFLPVKSLRSLELDRCNLSQIPLAVTQCCHLSNRGLQRRDVAFSSNSFWTQNDLVKPPTTPLRMRLYSLHLSGNLFHRKQSMPLEILALLSRLTYLSFDRNPLVEYPFGLFLIPFSNRPPHFCDEMFLLIDRCFKELIHQVLDTLITLPLWHREPCTPFMWNVHLRNSSSELRRKVAAWGIERMRREKMEHCQQVYEWNMENLELYRDLERSSGCEANRQLRTVREACAGSLPTKSARQKNKDRKHSSVPTNQSLSAINGNADNRILVVSFGANLVLLLVIGALIFFITFERKMRKSPEMSEAQPLKGKCL</sequence>
<feature type="region of interest" description="Disordered" evidence="3">
    <location>
        <begin position="618"/>
        <end position="641"/>
    </location>
</feature>